<sequence length="135" mass="14812">MTRKEIPDWVPASGHQLRLTGVHFDAIRVRGVRGEAVLHHLAMLTDGRPGPVVREVAGGRWTYFLIPPGTSSRHDWPPGATCFGPSVRDQYIGIPAADGNTYPLHWRLDPPVVGEFVDPALLHTVVIAQLCHDLG</sequence>
<evidence type="ECO:0000313" key="1">
    <source>
        <dbReference type="EMBL" id="MBO0511563.1"/>
    </source>
</evidence>
<evidence type="ECO:0000313" key="2">
    <source>
        <dbReference type="Proteomes" id="UP000664167"/>
    </source>
</evidence>
<organism evidence="1 2">
    <name type="scientific">Streptomyces beijiangensis</name>
    <dbReference type="NCBI Taxonomy" id="163361"/>
    <lineage>
        <taxon>Bacteria</taxon>
        <taxon>Bacillati</taxon>
        <taxon>Actinomycetota</taxon>
        <taxon>Actinomycetes</taxon>
        <taxon>Kitasatosporales</taxon>
        <taxon>Streptomycetaceae</taxon>
        <taxon>Streptomyces</taxon>
    </lineage>
</organism>
<dbReference type="RefSeq" id="WP_206960976.1">
    <property type="nucleotide sequence ID" value="NZ_BAAAJJ010000001.1"/>
</dbReference>
<comment type="caution">
    <text evidence="1">The sequence shown here is derived from an EMBL/GenBank/DDBJ whole genome shotgun (WGS) entry which is preliminary data.</text>
</comment>
<keyword evidence="2" id="KW-1185">Reference proteome</keyword>
<dbReference type="EMBL" id="JAFLRJ010000061">
    <property type="protein sequence ID" value="MBO0511563.1"/>
    <property type="molecule type" value="Genomic_DNA"/>
</dbReference>
<reference evidence="1" key="1">
    <citation type="submission" date="2021-03" db="EMBL/GenBank/DDBJ databases">
        <title>Streptomyces poriferae sp. nov., a novel marine sponge-derived Actinobacteria species with anti-MRSA activity.</title>
        <authorList>
            <person name="Sandoval-Powers M."/>
            <person name="Kralova S."/>
            <person name="Nguyen G.-S."/>
            <person name="Fawwal D."/>
            <person name="Degnes K."/>
            <person name="Klinkenberg G."/>
            <person name="Sletta H."/>
            <person name="Wentzel A."/>
            <person name="Liles M.R."/>
        </authorList>
    </citation>
    <scope>NUCLEOTIDE SEQUENCE</scope>
    <source>
        <strain evidence="1">DSM 41794</strain>
    </source>
</reference>
<dbReference type="AlphaFoldDB" id="A0A939JEP3"/>
<accession>A0A939JEP3</accession>
<protein>
    <submittedName>
        <fullName evidence="1">Uncharacterized protein</fullName>
    </submittedName>
</protein>
<gene>
    <name evidence="1" type="ORF">J0695_07025</name>
</gene>
<proteinExistence type="predicted"/>
<dbReference type="Proteomes" id="UP000664167">
    <property type="component" value="Unassembled WGS sequence"/>
</dbReference>
<name>A0A939JEP3_9ACTN</name>